<sequence>MYSDYFNIPTKGGQSYPYPVQSSVDQGRPGETNEDQGGPGRTNHRVIAASSTCTNHGSKSREHLDSKQQEEP</sequence>
<keyword evidence="3" id="KW-1185">Reference proteome</keyword>
<protein>
    <submittedName>
        <fullName evidence="2">Uncharacterized protein</fullName>
    </submittedName>
</protein>
<evidence type="ECO:0000313" key="2">
    <source>
        <dbReference type="EMBL" id="GFR89692.1"/>
    </source>
</evidence>
<accession>A0AAV4GVD4</accession>
<proteinExistence type="predicted"/>
<feature type="compositionally biased region" description="Basic and acidic residues" evidence="1">
    <location>
        <begin position="59"/>
        <end position="72"/>
    </location>
</feature>
<dbReference type="EMBL" id="BMAT01005247">
    <property type="protein sequence ID" value="GFR89692.1"/>
    <property type="molecule type" value="Genomic_DNA"/>
</dbReference>
<evidence type="ECO:0000256" key="1">
    <source>
        <dbReference type="SAM" id="MobiDB-lite"/>
    </source>
</evidence>
<name>A0AAV4GVD4_9GAST</name>
<feature type="region of interest" description="Disordered" evidence="1">
    <location>
        <begin position="1"/>
        <end position="72"/>
    </location>
</feature>
<organism evidence="2 3">
    <name type="scientific">Elysia marginata</name>
    <dbReference type="NCBI Taxonomy" id="1093978"/>
    <lineage>
        <taxon>Eukaryota</taxon>
        <taxon>Metazoa</taxon>
        <taxon>Spiralia</taxon>
        <taxon>Lophotrochozoa</taxon>
        <taxon>Mollusca</taxon>
        <taxon>Gastropoda</taxon>
        <taxon>Heterobranchia</taxon>
        <taxon>Euthyneura</taxon>
        <taxon>Panpulmonata</taxon>
        <taxon>Sacoglossa</taxon>
        <taxon>Placobranchoidea</taxon>
        <taxon>Plakobranchidae</taxon>
        <taxon>Elysia</taxon>
    </lineage>
</organism>
<evidence type="ECO:0000313" key="3">
    <source>
        <dbReference type="Proteomes" id="UP000762676"/>
    </source>
</evidence>
<dbReference type="Proteomes" id="UP000762676">
    <property type="component" value="Unassembled WGS sequence"/>
</dbReference>
<dbReference type="AlphaFoldDB" id="A0AAV4GVD4"/>
<comment type="caution">
    <text evidence="2">The sequence shown here is derived from an EMBL/GenBank/DDBJ whole genome shotgun (WGS) entry which is preliminary data.</text>
</comment>
<gene>
    <name evidence="2" type="ORF">ElyMa_002548600</name>
</gene>
<reference evidence="2 3" key="1">
    <citation type="journal article" date="2021" name="Elife">
        <title>Chloroplast acquisition without the gene transfer in kleptoplastic sea slugs, Plakobranchus ocellatus.</title>
        <authorList>
            <person name="Maeda T."/>
            <person name="Takahashi S."/>
            <person name="Yoshida T."/>
            <person name="Shimamura S."/>
            <person name="Takaki Y."/>
            <person name="Nagai Y."/>
            <person name="Toyoda A."/>
            <person name="Suzuki Y."/>
            <person name="Arimoto A."/>
            <person name="Ishii H."/>
            <person name="Satoh N."/>
            <person name="Nishiyama T."/>
            <person name="Hasebe M."/>
            <person name="Maruyama T."/>
            <person name="Minagawa J."/>
            <person name="Obokata J."/>
            <person name="Shigenobu S."/>
        </authorList>
    </citation>
    <scope>NUCLEOTIDE SEQUENCE [LARGE SCALE GENOMIC DNA]</scope>
</reference>